<evidence type="ECO:0000313" key="3">
    <source>
        <dbReference type="Proteomes" id="UP000000226"/>
    </source>
</evidence>
<dbReference type="InterPro" id="IPR052657">
    <property type="entry name" value="PDP_family_Arabidopsis"/>
</dbReference>
<accession>V7BW17</accession>
<evidence type="ECO:0000256" key="1">
    <source>
        <dbReference type="SAM" id="MobiDB-lite"/>
    </source>
</evidence>
<protein>
    <submittedName>
        <fullName evidence="2">Uncharacterized protein</fullName>
    </submittedName>
</protein>
<evidence type="ECO:0000313" key="2">
    <source>
        <dbReference type="EMBL" id="ESW20761.1"/>
    </source>
</evidence>
<dbReference type="PANTHER" id="PTHR10688">
    <property type="entry name" value="PWWP DOMAIN-CONTAINING PROTEIN"/>
    <property type="match status" value="1"/>
</dbReference>
<dbReference type="AlphaFoldDB" id="V7BW17"/>
<dbReference type="EMBL" id="CM002292">
    <property type="protein sequence ID" value="ESW20761.1"/>
    <property type="molecule type" value="Genomic_DNA"/>
</dbReference>
<dbReference type="OrthoDB" id="1914593at2759"/>
<reference evidence="3" key="1">
    <citation type="journal article" date="2014" name="Nat. Genet.">
        <title>A reference genome for common bean and genome-wide analysis of dual domestications.</title>
        <authorList>
            <person name="Schmutz J."/>
            <person name="McClean P.E."/>
            <person name="Mamidi S."/>
            <person name="Wu G.A."/>
            <person name="Cannon S.B."/>
            <person name="Grimwood J."/>
            <person name="Jenkins J."/>
            <person name="Shu S."/>
            <person name="Song Q."/>
            <person name="Chavarro C."/>
            <person name="Torres-Torres M."/>
            <person name="Geffroy V."/>
            <person name="Moghaddam S.M."/>
            <person name="Gao D."/>
            <person name="Abernathy B."/>
            <person name="Barry K."/>
            <person name="Blair M."/>
            <person name="Brick M.A."/>
            <person name="Chovatia M."/>
            <person name="Gepts P."/>
            <person name="Goodstein D.M."/>
            <person name="Gonzales M."/>
            <person name="Hellsten U."/>
            <person name="Hyten D.L."/>
            <person name="Jia G."/>
            <person name="Kelly J.D."/>
            <person name="Kudrna D."/>
            <person name="Lee R."/>
            <person name="Richard M.M."/>
            <person name="Miklas P.N."/>
            <person name="Osorno J.M."/>
            <person name="Rodrigues J."/>
            <person name="Thareau V."/>
            <person name="Urrea C.A."/>
            <person name="Wang M."/>
            <person name="Yu Y."/>
            <person name="Zhang M."/>
            <person name="Wing R.A."/>
            <person name="Cregan P.B."/>
            <person name="Rokhsar D.S."/>
            <person name="Jackson S.A."/>
        </authorList>
    </citation>
    <scope>NUCLEOTIDE SEQUENCE [LARGE SCALE GENOMIC DNA]</scope>
    <source>
        <strain evidence="3">cv. G19833</strain>
    </source>
</reference>
<dbReference type="PANTHER" id="PTHR10688:SF2">
    <property type="entry name" value="PWWP DOMAIN-CONTAINING PROTEIN"/>
    <property type="match status" value="1"/>
</dbReference>
<feature type="compositionally biased region" description="Basic residues" evidence="1">
    <location>
        <begin position="784"/>
        <end position="798"/>
    </location>
</feature>
<gene>
    <name evidence="2" type="ORF">PHAVU_005G012500g</name>
</gene>
<feature type="region of interest" description="Disordered" evidence="1">
    <location>
        <begin position="764"/>
        <end position="798"/>
    </location>
</feature>
<dbReference type="Proteomes" id="UP000000226">
    <property type="component" value="Chromosome 5"/>
</dbReference>
<name>V7BW17_PHAVU</name>
<organism evidence="2 3">
    <name type="scientific">Phaseolus vulgaris</name>
    <name type="common">Kidney bean</name>
    <name type="synonym">French bean</name>
    <dbReference type="NCBI Taxonomy" id="3885"/>
    <lineage>
        <taxon>Eukaryota</taxon>
        <taxon>Viridiplantae</taxon>
        <taxon>Streptophyta</taxon>
        <taxon>Embryophyta</taxon>
        <taxon>Tracheophyta</taxon>
        <taxon>Spermatophyta</taxon>
        <taxon>Magnoliopsida</taxon>
        <taxon>eudicotyledons</taxon>
        <taxon>Gunneridae</taxon>
        <taxon>Pentapetalae</taxon>
        <taxon>rosids</taxon>
        <taxon>fabids</taxon>
        <taxon>Fabales</taxon>
        <taxon>Fabaceae</taxon>
        <taxon>Papilionoideae</taxon>
        <taxon>50 kb inversion clade</taxon>
        <taxon>NPAAA clade</taxon>
        <taxon>indigoferoid/millettioid clade</taxon>
        <taxon>Phaseoleae</taxon>
        <taxon>Phaseolus</taxon>
    </lineage>
</organism>
<keyword evidence="3" id="KW-1185">Reference proteome</keyword>
<dbReference type="Gramene" id="ESW20761">
    <property type="protein sequence ID" value="ESW20761"/>
    <property type="gene ID" value="PHAVU_005G012500g"/>
</dbReference>
<dbReference type="OMA" id="KHTRPRI"/>
<dbReference type="eggNOG" id="ENOG502S383">
    <property type="taxonomic scope" value="Eukaryota"/>
</dbReference>
<sequence>MKKKKGDMVWVRFHLFPHKCLPALVLSSDNLGVNVTFSFTQNDAVSPSSYFLHSQVLPFEQAFPFLAKRDEADLPQLHSALRFFGRRIVSGLHCRCPTGFNGPVSSSGFDPAGVLGFVLDAAVSPWVELPSFARAVRVVAQVHAFRSCCSMKHKKLYKQTKVSGDNVKLIPSSVLGQKMHLVTQESVDLESRDKCQIVSKHQQSKKVIGAIERLNSTVPVWEGNSAHLFKNGYLNISESFMDCPSLDPLYMVLESLKSSRHSLLGFKKISDRGVVDICFEIFSTMSKTHILVPSNFMIHLRNFIDKIEDNVQELCWRLPDKEIIISLNRKRRRLDKSASCHVFPQISGVQESESDAYIPKHTRPRISDIKMLEPEGSIQKGNEASTYVCEDDMNLTGNDKVQKVDSKRSQNCELLSNLVFDFHSVKCEVDASESDAYIPKHTRPRISNITVLEPEGSIQKGNEASTYVCGTNMNFTDNDKVQKVDSKRSQNCEVLANLVFDFHSVKCEVDASESDAYISKHTRPRISDIKMPEPEGSIQKGNEASTYVCKDTMNFTGNDKVQKVDSKRTQNCELLSNLVFGFRSDKCEVDASAAKGKGMLGSDSSVYQESQQMSCISVTTTPNSEKFAGTELFSEGCLVEGKDRFQGVASSSIFNSKVGKSSKTHVPSKSLHMKFPRNFNLPSKEQLVKKFSVFGSVDSSRTRVFCYGASAQVCFLQEADTVVAYKYAKRKSLFGTAKVRFWLDPFEHKRRGFECSAHVPPLASKQTGPPLKSCLKKANTSRKENKKKKRRVRFTIET</sequence>
<proteinExistence type="predicted"/>